<evidence type="ECO:0000256" key="1">
    <source>
        <dbReference type="ARBA" id="ARBA00022801"/>
    </source>
</evidence>
<sequence>MTTQDWRDWLRQNRTLALIVGGVIVVLLAIWAIDAALKPHRAAPMPAQGGTRFQVIGFYENKKSRGSFDAHKNKLTTVSPLWFSVNAAGTVNDTGYDNSLVVQAHKARVSVMPLFINAGGNNTVLLSAATRQKAAASIAQVVKADHLDGVDIDFELLAPSSRDALSAFVKDVAAKLHPLHKAVEVSVFPLTGISSSISNAYNYTALAKSADYLVVMTYDHHYSGGPPGPVAPYGWVKTNVEAALKAAPAKKLVLAIGMYGYDWVNNGAPGSAPTIPDVEAKAMAKSYGVPIRYIAAESQNRFTYTAKDGTSHVVWFMGDRSAKARVALARQYHLGGISLWELGQEDPAFWSAIP</sequence>
<evidence type="ECO:0000256" key="2">
    <source>
        <dbReference type="ARBA" id="ARBA00023295"/>
    </source>
</evidence>
<dbReference type="GO" id="GO:0008061">
    <property type="term" value="F:chitin binding"/>
    <property type="evidence" value="ECO:0007669"/>
    <property type="project" value="InterPro"/>
</dbReference>
<evidence type="ECO:0000313" key="7">
    <source>
        <dbReference type="EMBL" id="NMP20824.1"/>
    </source>
</evidence>
<evidence type="ECO:0000256" key="3">
    <source>
        <dbReference type="RuleBase" id="RU000489"/>
    </source>
</evidence>
<dbReference type="InterPro" id="IPR011583">
    <property type="entry name" value="Chitinase_II/V-like_cat"/>
</dbReference>
<dbReference type="Pfam" id="PF00704">
    <property type="entry name" value="Glyco_hydro_18"/>
    <property type="match status" value="1"/>
</dbReference>
<evidence type="ECO:0000313" key="8">
    <source>
        <dbReference type="Proteomes" id="UP000533476"/>
    </source>
</evidence>
<keyword evidence="1 3" id="KW-0378">Hydrolase</keyword>
<dbReference type="GO" id="GO:0004553">
    <property type="term" value="F:hydrolase activity, hydrolyzing O-glycosyl compounds"/>
    <property type="evidence" value="ECO:0007669"/>
    <property type="project" value="InterPro"/>
</dbReference>
<dbReference type="Gene3D" id="3.10.50.10">
    <property type="match status" value="1"/>
</dbReference>
<keyword evidence="5" id="KW-0472">Membrane</keyword>
<dbReference type="Gene3D" id="3.20.20.80">
    <property type="entry name" value="Glycosidases"/>
    <property type="match status" value="1"/>
</dbReference>
<proteinExistence type="inferred from homology"/>
<accession>A0A7Y0Q256</accession>
<keyword evidence="5" id="KW-0812">Transmembrane</keyword>
<dbReference type="Proteomes" id="UP000533476">
    <property type="component" value="Unassembled WGS sequence"/>
</dbReference>
<evidence type="ECO:0000256" key="5">
    <source>
        <dbReference type="SAM" id="Phobius"/>
    </source>
</evidence>
<dbReference type="InterPro" id="IPR001223">
    <property type="entry name" value="Glyco_hydro18_cat"/>
</dbReference>
<dbReference type="RefSeq" id="WP_169095550.1">
    <property type="nucleotide sequence ID" value="NZ_JABBVZ010000001.1"/>
</dbReference>
<dbReference type="InterPro" id="IPR001579">
    <property type="entry name" value="Glyco_hydro_18_chit_AS"/>
</dbReference>
<dbReference type="AlphaFoldDB" id="A0A7Y0Q256"/>
<dbReference type="GO" id="GO:0005975">
    <property type="term" value="P:carbohydrate metabolic process"/>
    <property type="evidence" value="ECO:0007669"/>
    <property type="project" value="InterPro"/>
</dbReference>
<evidence type="ECO:0000256" key="4">
    <source>
        <dbReference type="RuleBase" id="RU004453"/>
    </source>
</evidence>
<dbReference type="SUPFAM" id="SSF51445">
    <property type="entry name" value="(Trans)glycosidases"/>
    <property type="match status" value="1"/>
</dbReference>
<gene>
    <name evidence="7" type="ORF">HIJ39_00415</name>
</gene>
<reference evidence="7 8" key="1">
    <citation type="submission" date="2020-04" db="EMBL/GenBank/DDBJ databases">
        <authorList>
            <person name="Zhang R."/>
            <person name="Schippers A."/>
        </authorList>
    </citation>
    <scope>NUCLEOTIDE SEQUENCE [LARGE SCALE GENOMIC DNA]</scope>
    <source>
        <strain evidence="7 8">DSM 109850</strain>
    </source>
</reference>
<keyword evidence="5" id="KW-1133">Transmembrane helix</keyword>
<feature type="domain" description="GH18" evidence="6">
    <location>
        <begin position="53"/>
        <end position="354"/>
    </location>
</feature>
<keyword evidence="8" id="KW-1185">Reference proteome</keyword>
<evidence type="ECO:0000259" key="6">
    <source>
        <dbReference type="PROSITE" id="PS51910"/>
    </source>
</evidence>
<dbReference type="InterPro" id="IPR029070">
    <property type="entry name" value="Chitinase_insertion_sf"/>
</dbReference>
<dbReference type="PROSITE" id="PS51910">
    <property type="entry name" value="GH18_2"/>
    <property type="match status" value="1"/>
</dbReference>
<dbReference type="PANTHER" id="PTHR46066:SF2">
    <property type="entry name" value="CHITINASE DOMAIN-CONTAINING PROTEIN 1"/>
    <property type="match status" value="1"/>
</dbReference>
<organism evidence="7 8">
    <name type="scientific">Sulfobacillus harzensis</name>
    <dbReference type="NCBI Taxonomy" id="2729629"/>
    <lineage>
        <taxon>Bacteria</taxon>
        <taxon>Bacillati</taxon>
        <taxon>Bacillota</taxon>
        <taxon>Clostridia</taxon>
        <taxon>Eubacteriales</taxon>
        <taxon>Clostridiales Family XVII. Incertae Sedis</taxon>
        <taxon>Sulfobacillus</taxon>
    </lineage>
</organism>
<name>A0A7Y0Q256_9FIRM</name>
<dbReference type="InterPro" id="IPR017853">
    <property type="entry name" value="GH"/>
</dbReference>
<comment type="similarity">
    <text evidence="4">Belongs to the glycosyl hydrolase 18 family.</text>
</comment>
<feature type="transmembrane region" description="Helical" evidence="5">
    <location>
        <begin position="16"/>
        <end position="37"/>
    </location>
</feature>
<dbReference type="EMBL" id="JABBVZ010000001">
    <property type="protein sequence ID" value="NMP20824.1"/>
    <property type="molecule type" value="Genomic_DNA"/>
</dbReference>
<comment type="caution">
    <text evidence="7">The sequence shown here is derived from an EMBL/GenBank/DDBJ whole genome shotgun (WGS) entry which is preliminary data.</text>
</comment>
<dbReference type="PANTHER" id="PTHR46066">
    <property type="entry name" value="CHITINASE DOMAIN-CONTAINING PROTEIN 1 FAMILY MEMBER"/>
    <property type="match status" value="1"/>
</dbReference>
<protein>
    <submittedName>
        <fullName evidence="7">Glycoside hydrolase</fullName>
    </submittedName>
</protein>
<dbReference type="SMART" id="SM00636">
    <property type="entry name" value="Glyco_18"/>
    <property type="match status" value="1"/>
</dbReference>
<keyword evidence="2 3" id="KW-0326">Glycosidase</keyword>
<dbReference type="PROSITE" id="PS01095">
    <property type="entry name" value="GH18_1"/>
    <property type="match status" value="1"/>
</dbReference>